<dbReference type="InParanoid" id="S2JL74"/>
<evidence type="ECO:0000256" key="8">
    <source>
        <dbReference type="RuleBase" id="RU000461"/>
    </source>
</evidence>
<dbReference type="SUPFAM" id="SSF48264">
    <property type="entry name" value="Cytochrome P450"/>
    <property type="match status" value="1"/>
</dbReference>
<dbReference type="eggNOG" id="KOG0158">
    <property type="taxonomic scope" value="Eukaryota"/>
</dbReference>
<keyword evidence="5 7" id="KW-0408">Iron</keyword>
<keyword evidence="3 7" id="KW-0479">Metal-binding</keyword>
<dbReference type="InterPro" id="IPR002401">
    <property type="entry name" value="Cyt_P450_E_grp-I"/>
</dbReference>
<dbReference type="STRING" id="1220926.S2JL74"/>
<evidence type="ECO:0000313" key="9">
    <source>
        <dbReference type="EMBL" id="EPB90709.1"/>
    </source>
</evidence>
<name>S2JL74_MUCC1</name>
<dbReference type="PRINTS" id="PR00385">
    <property type="entry name" value="P450"/>
</dbReference>
<dbReference type="OMA" id="NDENCQF"/>
<dbReference type="Proteomes" id="UP000014254">
    <property type="component" value="Unassembled WGS sequence"/>
</dbReference>
<evidence type="ECO:0000256" key="3">
    <source>
        <dbReference type="ARBA" id="ARBA00022723"/>
    </source>
</evidence>
<evidence type="ECO:0000256" key="5">
    <source>
        <dbReference type="ARBA" id="ARBA00023004"/>
    </source>
</evidence>
<proteinExistence type="inferred from homology"/>
<dbReference type="InterPro" id="IPR001128">
    <property type="entry name" value="Cyt_P450"/>
</dbReference>
<keyword evidence="2 7" id="KW-0349">Heme</keyword>
<sequence length="525" mass="60012">MIVDNVLQSYNSVVENVLPMLRKRTKTSYIGMAILCLVIKQVYSAYSVPKHLQRFPKVSFLAMVRSFLIKESVASRTKRLVTPLTNAGHGFYVCKIPLTWTVFVADPVAAKTLLLKTEYFPKSHAFFDTLGDSSPAVQFLGKQNVASSNGEKWKKQRKIMNPAFLRASPVKTFSNVVHNLISVIESESDAVPIANRMKAFTLDALGLSAFGFDFQSLKGDPEGWTETYNIVITSLFNPYVNIFAKVDFLMKYISPERRRINRATARFNNMLQSLADKRRQEIMNGDTKDVPEHEKDLLTLMIEADIRDGSETTSTELRANSFNIYMLGHDTTAHTLAFCLYNLAKYKDVQRKAREEVLHILGDEPRDVDPTAEDLKRMDYMTLIIKENLRRYGPVDKLLSRDAAQDINLNGTLISKGQKISIDFNSIHMNPKIWHHPEEFIPERFEQGGEHDQHTGFTWLPFSNGSRQCIGMNFSLTEQKVLLSMILRKYEIDIDVDSPHYHNVVFDTAFTFAPQSLHLKFNKLY</sequence>
<feature type="binding site" description="axial binding residue" evidence="7">
    <location>
        <position position="469"/>
    </location>
    <ligand>
        <name>heme</name>
        <dbReference type="ChEBI" id="CHEBI:30413"/>
    </ligand>
    <ligandPart>
        <name>Fe</name>
        <dbReference type="ChEBI" id="CHEBI:18248"/>
    </ligandPart>
</feature>
<dbReference type="PANTHER" id="PTHR24291">
    <property type="entry name" value="CYTOCHROME P450 FAMILY 4"/>
    <property type="match status" value="1"/>
</dbReference>
<dbReference type="Gene3D" id="1.10.630.10">
    <property type="entry name" value="Cytochrome P450"/>
    <property type="match status" value="1"/>
</dbReference>
<dbReference type="AlphaFoldDB" id="S2JL74"/>
<keyword evidence="6 8" id="KW-0503">Monooxygenase</keyword>
<accession>S2JL74</accession>
<evidence type="ECO:0000256" key="1">
    <source>
        <dbReference type="ARBA" id="ARBA00010617"/>
    </source>
</evidence>
<dbReference type="InterPro" id="IPR036396">
    <property type="entry name" value="Cyt_P450_sf"/>
</dbReference>
<evidence type="ECO:0000256" key="7">
    <source>
        <dbReference type="PIRSR" id="PIRSR602401-1"/>
    </source>
</evidence>
<dbReference type="GO" id="GO:0004497">
    <property type="term" value="F:monooxygenase activity"/>
    <property type="evidence" value="ECO:0007669"/>
    <property type="project" value="UniProtKB-KW"/>
</dbReference>
<dbReference type="GO" id="GO:0005506">
    <property type="term" value="F:iron ion binding"/>
    <property type="evidence" value="ECO:0007669"/>
    <property type="project" value="InterPro"/>
</dbReference>
<organism evidence="9 10">
    <name type="scientific">Mucor circinelloides f. circinelloides (strain 1006PhL)</name>
    <name type="common">Mucormycosis agent</name>
    <name type="synonym">Calyptromyces circinelloides</name>
    <dbReference type="NCBI Taxonomy" id="1220926"/>
    <lineage>
        <taxon>Eukaryota</taxon>
        <taxon>Fungi</taxon>
        <taxon>Fungi incertae sedis</taxon>
        <taxon>Mucoromycota</taxon>
        <taxon>Mucoromycotina</taxon>
        <taxon>Mucoromycetes</taxon>
        <taxon>Mucorales</taxon>
        <taxon>Mucorineae</taxon>
        <taxon>Mucoraceae</taxon>
        <taxon>Mucor</taxon>
    </lineage>
</organism>
<dbReference type="InterPro" id="IPR017972">
    <property type="entry name" value="Cyt_P450_CS"/>
</dbReference>
<protein>
    <recommendedName>
        <fullName evidence="11">Cytochrome P450</fullName>
    </recommendedName>
</protein>
<gene>
    <name evidence="9" type="ORF">HMPREF1544_02453</name>
</gene>
<evidence type="ECO:0000313" key="10">
    <source>
        <dbReference type="Proteomes" id="UP000014254"/>
    </source>
</evidence>
<dbReference type="PRINTS" id="PR00463">
    <property type="entry name" value="EP450I"/>
</dbReference>
<dbReference type="GO" id="GO:0016705">
    <property type="term" value="F:oxidoreductase activity, acting on paired donors, with incorporation or reduction of molecular oxygen"/>
    <property type="evidence" value="ECO:0007669"/>
    <property type="project" value="InterPro"/>
</dbReference>
<comment type="similarity">
    <text evidence="1 8">Belongs to the cytochrome P450 family.</text>
</comment>
<evidence type="ECO:0008006" key="11">
    <source>
        <dbReference type="Google" id="ProtNLM"/>
    </source>
</evidence>
<dbReference type="VEuPathDB" id="FungiDB:HMPREF1544_02453"/>
<keyword evidence="4 8" id="KW-0560">Oxidoreductase</keyword>
<dbReference type="PROSITE" id="PS00086">
    <property type="entry name" value="CYTOCHROME_P450"/>
    <property type="match status" value="1"/>
</dbReference>
<evidence type="ECO:0000256" key="6">
    <source>
        <dbReference type="ARBA" id="ARBA00023033"/>
    </source>
</evidence>
<keyword evidence="10" id="KW-1185">Reference proteome</keyword>
<dbReference type="PANTHER" id="PTHR24291:SF50">
    <property type="entry name" value="BIFUNCTIONAL ALBAFLAVENONE MONOOXYGENASE_TERPENE SYNTHASE"/>
    <property type="match status" value="1"/>
</dbReference>
<dbReference type="InterPro" id="IPR050196">
    <property type="entry name" value="Cytochrome_P450_Monoox"/>
</dbReference>
<comment type="cofactor">
    <cofactor evidence="7">
        <name>heme</name>
        <dbReference type="ChEBI" id="CHEBI:30413"/>
    </cofactor>
</comment>
<dbReference type="Pfam" id="PF00067">
    <property type="entry name" value="p450"/>
    <property type="match status" value="1"/>
</dbReference>
<evidence type="ECO:0000256" key="4">
    <source>
        <dbReference type="ARBA" id="ARBA00023002"/>
    </source>
</evidence>
<reference evidence="10" key="1">
    <citation type="submission" date="2013-05" db="EMBL/GenBank/DDBJ databases">
        <title>The Genome sequence of Mucor circinelloides f. circinelloides 1006PhL.</title>
        <authorList>
            <consortium name="The Broad Institute Genomics Platform"/>
            <person name="Cuomo C."/>
            <person name="Earl A."/>
            <person name="Findley K."/>
            <person name="Lee S.C."/>
            <person name="Walker B."/>
            <person name="Young S."/>
            <person name="Zeng Q."/>
            <person name="Gargeya S."/>
            <person name="Fitzgerald M."/>
            <person name="Haas B."/>
            <person name="Abouelleil A."/>
            <person name="Allen A.W."/>
            <person name="Alvarado L."/>
            <person name="Arachchi H.M."/>
            <person name="Berlin A.M."/>
            <person name="Chapman S.B."/>
            <person name="Gainer-Dewar J."/>
            <person name="Goldberg J."/>
            <person name="Griggs A."/>
            <person name="Gujja S."/>
            <person name="Hansen M."/>
            <person name="Howarth C."/>
            <person name="Imamovic A."/>
            <person name="Ireland A."/>
            <person name="Larimer J."/>
            <person name="McCowan C."/>
            <person name="Murphy C."/>
            <person name="Pearson M."/>
            <person name="Poon T.W."/>
            <person name="Priest M."/>
            <person name="Roberts A."/>
            <person name="Saif S."/>
            <person name="Shea T."/>
            <person name="Sisk P."/>
            <person name="Sykes S."/>
            <person name="Wortman J."/>
            <person name="Nusbaum C."/>
            <person name="Birren B."/>
        </authorList>
    </citation>
    <scope>NUCLEOTIDE SEQUENCE [LARGE SCALE GENOMIC DNA]</scope>
    <source>
        <strain evidence="10">1006PhL</strain>
    </source>
</reference>
<dbReference type="EMBL" id="KE123917">
    <property type="protein sequence ID" value="EPB90709.1"/>
    <property type="molecule type" value="Genomic_DNA"/>
</dbReference>
<dbReference type="OrthoDB" id="1470350at2759"/>
<dbReference type="GO" id="GO:0020037">
    <property type="term" value="F:heme binding"/>
    <property type="evidence" value="ECO:0007669"/>
    <property type="project" value="InterPro"/>
</dbReference>
<evidence type="ECO:0000256" key="2">
    <source>
        <dbReference type="ARBA" id="ARBA00022617"/>
    </source>
</evidence>